<evidence type="ECO:0000313" key="1">
    <source>
        <dbReference type="Proteomes" id="UP000887566"/>
    </source>
</evidence>
<protein>
    <submittedName>
        <fullName evidence="2">Uncharacterized protein</fullName>
    </submittedName>
</protein>
<dbReference type="Proteomes" id="UP000887566">
    <property type="component" value="Unplaced"/>
</dbReference>
<sequence>MKLRCDLWRTNRECSYLSEQKDSENCPLGRQRSRPNLALVPGACLQSRISRSKRENDSIAMVLSRHNWRPMSIPAVLRECSIDK</sequence>
<proteinExistence type="predicted"/>
<accession>A0A914WBG1</accession>
<dbReference type="WBParaSite" id="PSAMB.scaffold353size55011.g4819.t1">
    <property type="protein sequence ID" value="PSAMB.scaffold353size55011.g4819.t1"/>
    <property type="gene ID" value="PSAMB.scaffold353size55011.g4819"/>
</dbReference>
<keyword evidence="1" id="KW-1185">Reference proteome</keyword>
<name>A0A914WBG1_9BILA</name>
<reference evidence="2" key="1">
    <citation type="submission" date="2022-11" db="UniProtKB">
        <authorList>
            <consortium name="WormBaseParasite"/>
        </authorList>
    </citation>
    <scope>IDENTIFICATION</scope>
</reference>
<organism evidence="1 2">
    <name type="scientific">Plectus sambesii</name>
    <dbReference type="NCBI Taxonomy" id="2011161"/>
    <lineage>
        <taxon>Eukaryota</taxon>
        <taxon>Metazoa</taxon>
        <taxon>Ecdysozoa</taxon>
        <taxon>Nematoda</taxon>
        <taxon>Chromadorea</taxon>
        <taxon>Plectida</taxon>
        <taxon>Plectina</taxon>
        <taxon>Plectoidea</taxon>
        <taxon>Plectidae</taxon>
        <taxon>Plectus</taxon>
    </lineage>
</organism>
<dbReference type="AlphaFoldDB" id="A0A914WBG1"/>
<evidence type="ECO:0000313" key="2">
    <source>
        <dbReference type="WBParaSite" id="PSAMB.scaffold353size55011.g4819.t1"/>
    </source>
</evidence>